<evidence type="ECO:0000313" key="1">
    <source>
        <dbReference type="EMBL" id="GEL95412.1"/>
    </source>
</evidence>
<reference evidence="1 2" key="1">
    <citation type="submission" date="2019-07" db="EMBL/GenBank/DDBJ databases">
        <title>Whole genome shotgun sequence of Cellulomonas composti NBRC 100758.</title>
        <authorList>
            <person name="Hosoyama A."/>
            <person name="Uohara A."/>
            <person name="Ohji S."/>
            <person name="Ichikawa N."/>
        </authorList>
    </citation>
    <scope>NUCLEOTIDE SEQUENCE [LARGE SCALE GENOMIC DNA]</scope>
    <source>
        <strain evidence="1 2">NBRC 100758</strain>
    </source>
</reference>
<evidence type="ECO:0000313" key="2">
    <source>
        <dbReference type="Proteomes" id="UP000321720"/>
    </source>
</evidence>
<protein>
    <submittedName>
        <fullName evidence="1">Uncharacterized protein</fullName>
    </submittedName>
</protein>
<organism evidence="1 2">
    <name type="scientific">Cellulomonas composti</name>
    <dbReference type="NCBI Taxonomy" id="266130"/>
    <lineage>
        <taxon>Bacteria</taxon>
        <taxon>Bacillati</taxon>
        <taxon>Actinomycetota</taxon>
        <taxon>Actinomycetes</taxon>
        <taxon>Micrococcales</taxon>
        <taxon>Cellulomonadaceae</taxon>
        <taxon>Cellulomonas</taxon>
    </lineage>
</organism>
<sequence length="59" mass="6211">MNAAPARDPGRCTVCDQMVEIGARSLPWAGGPAHEACAVYARNTTAGYRTHAASHQRSA</sequence>
<keyword evidence="2" id="KW-1185">Reference proteome</keyword>
<proteinExistence type="predicted"/>
<name>A0A511JBQ3_9CELL</name>
<dbReference type="EMBL" id="BJWG01000008">
    <property type="protein sequence ID" value="GEL95412.1"/>
    <property type="molecule type" value="Genomic_DNA"/>
</dbReference>
<accession>A0A511JBQ3</accession>
<dbReference type="AlphaFoldDB" id="A0A511JBQ3"/>
<dbReference type="Proteomes" id="UP000321720">
    <property type="component" value="Unassembled WGS sequence"/>
</dbReference>
<comment type="caution">
    <text evidence="1">The sequence shown here is derived from an EMBL/GenBank/DDBJ whole genome shotgun (WGS) entry which is preliminary data.</text>
</comment>
<dbReference type="RefSeq" id="WP_146843046.1">
    <property type="nucleotide sequence ID" value="NZ_BJWG01000008.1"/>
</dbReference>
<gene>
    <name evidence="1" type="ORF">CCO02nite_20700</name>
</gene>